<gene>
    <name evidence="2" type="ORF">MCNF_35100</name>
</gene>
<sequence>MTDRRRFLRHAAVGAAALAGGSVLLPKNGVSHAEPSGVTMLVGPQDEAVNVRSLVCGSSAGVCPTPALLNDGRYALPVAVLRDPAYAVVSDVLTTWKLEAVARDDYVRADGAFLLGVDGKVMRQAGRPASLTLPNSDVFRFEVRADDFAGPYDSESGSRRSEIVARQRDGIGEETVWSSFCLVLGDTPGLADAGRGIVHQWHSVDRDIGRTPVLFMDVSHSRLTIRTCSSSRLYGQKARESQSSENGRSVTHFSGDVPAEGEKTYVTLQATFGEDGHLNAWINGEHVVEIDTPIGYYDDLADGSGRTVLGYPHWGLYTTNRPDTDVVYIANPEWGTDSLRARIEAPRSVPDVT</sequence>
<reference evidence="2" key="1">
    <citation type="journal article" date="2019" name="Emerg. Microbes Infect.">
        <title>Comprehensive subspecies identification of 175 nontuberculous mycobacteria species based on 7547 genomic profiles.</title>
        <authorList>
            <person name="Matsumoto Y."/>
            <person name="Kinjo T."/>
            <person name="Motooka D."/>
            <person name="Nabeya D."/>
            <person name="Jung N."/>
            <person name="Uechi K."/>
            <person name="Horii T."/>
            <person name="Iida T."/>
            <person name="Fujita J."/>
            <person name="Nakamura S."/>
        </authorList>
    </citation>
    <scope>NUCLEOTIDE SEQUENCE [LARGE SCALE GENOMIC DNA]</scope>
    <source>
        <strain evidence="2">JCM 13671</strain>
    </source>
</reference>
<dbReference type="Gene3D" id="2.60.120.200">
    <property type="match status" value="1"/>
</dbReference>
<reference evidence="2" key="2">
    <citation type="submission" date="2020-02" db="EMBL/GenBank/DDBJ databases">
        <authorList>
            <person name="Matsumoto Y."/>
            <person name="Motooka D."/>
            <person name="Nakamura S."/>
        </authorList>
    </citation>
    <scope>NUCLEOTIDE SEQUENCE</scope>
    <source>
        <strain evidence="2">JCM 13671</strain>
    </source>
</reference>
<protein>
    <recommendedName>
        <fullName evidence="4">Twin-arginine translocation signal domain-containing protein</fullName>
    </recommendedName>
</protein>
<evidence type="ECO:0000313" key="2">
    <source>
        <dbReference type="EMBL" id="BBZ34905.1"/>
    </source>
</evidence>
<organism evidence="2 3">
    <name type="scientific">Mycolicibacterium confluentis</name>
    <dbReference type="NCBI Taxonomy" id="28047"/>
    <lineage>
        <taxon>Bacteria</taxon>
        <taxon>Bacillati</taxon>
        <taxon>Actinomycetota</taxon>
        <taxon>Actinomycetes</taxon>
        <taxon>Mycobacteriales</taxon>
        <taxon>Mycobacteriaceae</taxon>
        <taxon>Mycolicibacterium</taxon>
    </lineage>
</organism>
<feature type="region of interest" description="Disordered" evidence="1">
    <location>
        <begin position="237"/>
        <end position="256"/>
    </location>
</feature>
<dbReference type="InterPro" id="IPR025975">
    <property type="entry name" value="Polysacc_lyase"/>
</dbReference>
<evidence type="ECO:0000313" key="3">
    <source>
        <dbReference type="Proteomes" id="UP000466931"/>
    </source>
</evidence>
<dbReference type="Pfam" id="PF14099">
    <property type="entry name" value="Polysacc_lyase"/>
    <property type="match status" value="1"/>
</dbReference>
<dbReference type="NCBIfam" id="TIGR01409">
    <property type="entry name" value="TAT_signal_seq"/>
    <property type="match status" value="1"/>
</dbReference>
<proteinExistence type="predicted"/>
<keyword evidence="3" id="KW-1185">Reference proteome</keyword>
<feature type="compositionally biased region" description="Polar residues" evidence="1">
    <location>
        <begin position="243"/>
        <end position="252"/>
    </location>
</feature>
<evidence type="ECO:0008006" key="4">
    <source>
        <dbReference type="Google" id="ProtNLM"/>
    </source>
</evidence>
<dbReference type="AlphaFoldDB" id="A0A7I7XZU7"/>
<dbReference type="InterPro" id="IPR019546">
    <property type="entry name" value="TAT_signal_bac_arc"/>
</dbReference>
<accession>A0A7I7XZU7</accession>
<dbReference type="Proteomes" id="UP000466931">
    <property type="component" value="Chromosome"/>
</dbReference>
<name>A0A7I7XZU7_9MYCO</name>
<dbReference type="InterPro" id="IPR006311">
    <property type="entry name" value="TAT_signal"/>
</dbReference>
<dbReference type="RefSeq" id="WP_163645431.1">
    <property type="nucleotide sequence ID" value="NZ_AP022612.1"/>
</dbReference>
<dbReference type="PROSITE" id="PS51318">
    <property type="entry name" value="TAT"/>
    <property type="match status" value="1"/>
</dbReference>
<dbReference type="EMBL" id="AP022612">
    <property type="protein sequence ID" value="BBZ34905.1"/>
    <property type="molecule type" value="Genomic_DNA"/>
</dbReference>
<evidence type="ECO:0000256" key="1">
    <source>
        <dbReference type="SAM" id="MobiDB-lite"/>
    </source>
</evidence>